<dbReference type="EMBL" id="CP000302">
    <property type="protein sequence ID" value="ABE55622.1"/>
    <property type="molecule type" value="Genomic_DNA"/>
</dbReference>
<dbReference type="InterPro" id="IPR004358">
    <property type="entry name" value="Sig_transdc_His_kin-like_C"/>
</dbReference>
<evidence type="ECO:0000259" key="16">
    <source>
        <dbReference type="PROSITE" id="PS50894"/>
    </source>
</evidence>
<proteinExistence type="predicted"/>
<evidence type="ECO:0000256" key="7">
    <source>
        <dbReference type="ARBA" id="ARBA00022741"/>
    </source>
</evidence>
<dbReference type="Proteomes" id="UP000001982">
    <property type="component" value="Chromosome"/>
</dbReference>
<protein>
    <recommendedName>
        <fullName evidence="3">histidine kinase</fullName>
        <ecNumber evidence="3">2.7.13.3</ecNumber>
    </recommendedName>
</protein>
<feature type="domain" description="Histidine kinase" evidence="14">
    <location>
        <begin position="347"/>
        <end position="569"/>
    </location>
</feature>
<evidence type="ECO:0000256" key="6">
    <source>
        <dbReference type="ARBA" id="ARBA00022692"/>
    </source>
</evidence>
<dbReference type="Pfam" id="PF00512">
    <property type="entry name" value="HisKA"/>
    <property type="match status" value="1"/>
</dbReference>
<dbReference type="AlphaFoldDB" id="Q12LQ4"/>
<dbReference type="eggNOG" id="COG2205">
    <property type="taxonomic scope" value="Bacteria"/>
</dbReference>
<evidence type="ECO:0000259" key="14">
    <source>
        <dbReference type="PROSITE" id="PS50109"/>
    </source>
</evidence>
<dbReference type="SUPFAM" id="SSF55874">
    <property type="entry name" value="ATPase domain of HSP90 chaperone/DNA topoisomerase II/histidine kinase"/>
    <property type="match status" value="1"/>
</dbReference>
<keyword evidence="9" id="KW-1133">Transmembrane helix</keyword>
<dbReference type="CDD" id="cd17546">
    <property type="entry name" value="REC_hyHK_CKI1_RcsC-like"/>
    <property type="match status" value="1"/>
</dbReference>
<dbReference type="Gene3D" id="1.10.287.130">
    <property type="match status" value="1"/>
</dbReference>
<dbReference type="InterPro" id="IPR036097">
    <property type="entry name" value="HisK_dim/P_sf"/>
</dbReference>
<gene>
    <name evidence="17" type="ordered locus">Sden_2342</name>
</gene>
<dbReference type="Pfam" id="PF02518">
    <property type="entry name" value="HATPase_c"/>
    <property type="match status" value="1"/>
</dbReference>
<dbReference type="PROSITE" id="PS50894">
    <property type="entry name" value="HPT"/>
    <property type="match status" value="1"/>
</dbReference>
<evidence type="ECO:0000256" key="8">
    <source>
        <dbReference type="ARBA" id="ARBA00022840"/>
    </source>
</evidence>
<evidence type="ECO:0000256" key="3">
    <source>
        <dbReference type="ARBA" id="ARBA00012438"/>
    </source>
</evidence>
<dbReference type="STRING" id="318161.Sden_2342"/>
<name>Q12LQ4_SHEDO</name>
<dbReference type="GO" id="GO:0005524">
    <property type="term" value="F:ATP binding"/>
    <property type="evidence" value="ECO:0007669"/>
    <property type="project" value="UniProtKB-KW"/>
</dbReference>
<dbReference type="RefSeq" id="WP_011496773.1">
    <property type="nucleotide sequence ID" value="NC_007954.1"/>
</dbReference>
<dbReference type="SMART" id="SM00388">
    <property type="entry name" value="HisKA"/>
    <property type="match status" value="1"/>
</dbReference>
<comment type="subcellular location">
    <subcellularLocation>
        <location evidence="2">Cell membrane</location>
        <topology evidence="2">Multi-pass membrane protein</topology>
    </subcellularLocation>
</comment>
<dbReference type="Gene3D" id="3.30.565.10">
    <property type="entry name" value="Histidine kinase-like ATPase, C-terminal domain"/>
    <property type="match status" value="1"/>
</dbReference>
<keyword evidence="18" id="KW-1185">Reference proteome</keyword>
<evidence type="ECO:0000256" key="4">
    <source>
        <dbReference type="ARBA" id="ARBA00022475"/>
    </source>
</evidence>
<dbReference type="InterPro" id="IPR003661">
    <property type="entry name" value="HisK_dim/P_dom"/>
</dbReference>
<keyword evidence="7" id="KW-0547">Nucleotide-binding</keyword>
<feature type="modified residue" description="4-aspartylphosphate" evidence="13">
    <location>
        <position position="771"/>
    </location>
</feature>
<dbReference type="Pfam" id="PF00072">
    <property type="entry name" value="Response_reg"/>
    <property type="match status" value="1"/>
</dbReference>
<feature type="modified residue" description="Phosphohistidine" evidence="12">
    <location>
        <position position="975"/>
    </location>
</feature>
<dbReference type="GO" id="GO:0005886">
    <property type="term" value="C:plasma membrane"/>
    <property type="evidence" value="ECO:0007669"/>
    <property type="project" value="UniProtKB-SubCell"/>
</dbReference>
<dbReference type="PANTHER" id="PTHR45339">
    <property type="entry name" value="HYBRID SIGNAL TRANSDUCTION HISTIDINE KINASE J"/>
    <property type="match status" value="1"/>
</dbReference>
<dbReference type="Pfam" id="PF01627">
    <property type="entry name" value="Hpt"/>
    <property type="match status" value="1"/>
</dbReference>
<dbReference type="PROSITE" id="PS50110">
    <property type="entry name" value="RESPONSE_REGULATORY"/>
    <property type="match status" value="1"/>
</dbReference>
<dbReference type="InterPro" id="IPR036890">
    <property type="entry name" value="HATPase_C_sf"/>
</dbReference>
<evidence type="ECO:0000256" key="5">
    <source>
        <dbReference type="ARBA" id="ARBA00022553"/>
    </source>
</evidence>
<evidence type="ECO:0000256" key="2">
    <source>
        <dbReference type="ARBA" id="ARBA00004651"/>
    </source>
</evidence>
<evidence type="ECO:0000313" key="17">
    <source>
        <dbReference type="EMBL" id="ABE55622.1"/>
    </source>
</evidence>
<dbReference type="GO" id="GO:0000155">
    <property type="term" value="F:phosphorelay sensor kinase activity"/>
    <property type="evidence" value="ECO:0007669"/>
    <property type="project" value="InterPro"/>
</dbReference>
<evidence type="ECO:0000256" key="9">
    <source>
        <dbReference type="ARBA" id="ARBA00022989"/>
    </source>
</evidence>
<dbReference type="SUPFAM" id="SSF47384">
    <property type="entry name" value="Homodimeric domain of signal transducing histidine kinase"/>
    <property type="match status" value="1"/>
</dbReference>
<dbReference type="CDD" id="cd00082">
    <property type="entry name" value="HisKA"/>
    <property type="match status" value="1"/>
</dbReference>
<dbReference type="HOGENOM" id="CLU_324081_0_0_6"/>
<evidence type="ECO:0000256" key="1">
    <source>
        <dbReference type="ARBA" id="ARBA00000085"/>
    </source>
</evidence>
<keyword evidence="6" id="KW-0812">Transmembrane</keyword>
<dbReference type="InterPro" id="IPR011006">
    <property type="entry name" value="CheY-like_superfamily"/>
</dbReference>
<dbReference type="SMART" id="SM00387">
    <property type="entry name" value="HATPase_c"/>
    <property type="match status" value="1"/>
</dbReference>
<dbReference type="Gene3D" id="1.20.120.160">
    <property type="entry name" value="HPT domain"/>
    <property type="match status" value="1"/>
</dbReference>
<keyword evidence="11" id="KW-0472">Membrane</keyword>
<organism evidence="17 18">
    <name type="scientific">Shewanella denitrificans (strain OS217 / ATCC BAA-1090 / DSM 15013)</name>
    <dbReference type="NCBI Taxonomy" id="318161"/>
    <lineage>
        <taxon>Bacteria</taxon>
        <taxon>Pseudomonadati</taxon>
        <taxon>Pseudomonadota</taxon>
        <taxon>Gammaproteobacteria</taxon>
        <taxon>Alteromonadales</taxon>
        <taxon>Shewanellaceae</taxon>
        <taxon>Shewanella</taxon>
    </lineage>
</organism>
<keyword evidence="10" id="KW-0902">Two-component regulatory system</keyword>
<evidence type="ECO:0000256" key="13">
    <source>
        <dbReference type="PROSITE-ProRule" id="PRU00169"/>
    </source>
</evidence>
<dbReference type="PROSITE" id="PS50109">
    <property type="entry name" value="HIS_KIN"/>
    <property type="match status" value="1"/>
</dbReference>
<evidence type="ECO:0000259" key="15">
    <source>
        <dbReference type="PROSITE" id="PS50110"/>
    </source>
</evidence>
<dbReference type="CDD" id="cd16922">
    <property type="entry name" value="HATPase_EvgS-ArcB-TorS-like"/>
    <property type="match status" value="1"/>
</dbReference>
<keyword evidence="4" id="KW-1003">Cell membrane</keyword>
<dbReference type="SUPFAM" id="SSF52172">
    <property type="entry name" value="CheY-like"/>
    <property type="match status" value="1"/>
</dbReference>
<dbReference type="InterPro" id="IPR036641">
    <property type="entry name" value="HPT_dom_sf"/>
</dbReference>
<dbReference type="InterPro" id="IPR005467">
    <property type="entry name" value="His_kinase_dom"/>
</dbReference>
<reference evidence="17 18" key="1">
    <citation type="submission" date="2006-03" db="EMBL/GenBank/DDBJ databases">
        <title>Complete sequence of Shewanella denitrificans OS217.</title>
        <authorList>
            <consortium name="US DOE Joint Genome Institute"/>
            <person name="Copeland A."/>
            <person name="Lucas S."/>
            <person name="Lapidus A."/>
            <person name="Barry K."/>
            <person name="Detter J.C."/>
            <person name="Glavina del Rio T."/>
            <person name="Hammon N."/>
            <person name="Israni S."/>
            <person name="Dalin E."/>
            <person name="Tice H."/>
            <person name="Pitluck S."/>
            <person name="Brettin T."/>
            <person name="Bruce D."/>
            <person name="Han C."/>
            <person name="Tapia R."/>
            <person name="Gilna P."/>
            <person name="Kiss H."/>
            <person name="Schmutz J."/>
            <person name="Larimer F."/>
            <person name="Land M."/>
            <person name="Hauser L."/>
            <person name="Kyrpides N."/>
            <person name="Lykidis A."/>
            <person name="Richardson P."/>
        </authorList>
    </citation>
    <scope>NUCLEOTIDE SEQUENCE [LARGE SCALE GENOMIC DNA]</scope>
    <source>
        <strain evidence="18">OS217 / ATCC BAA-1090 / DSM 15013</strain>
    </source>
</reference>
<dbReference type="FunFam" id="3.30.565.10:FF:000010">
    <property type="entry name" value="Sensor histidine kinase RcsC"/>
    <property type="match status" value="1"/>
</dbReference>
<dbReference type="InterPro" id="IPR008207">
    <property type="entry name" value="Sig_transdc_His_kin_Hpt_dom"/>
</dbReference>
<dbReference type="InterPro" id="IPR001789">
    <property type="entry name" value="Sig_transdc_resp-reg_receiver"/>
</dbReference>
<evidence type="ECO:0000256" key="12">
    <source>
        <dbReference type="PROSITE-ProRule" id="PRU00110"/>
    </source>
</evidence>
<dbReference type="InterPro" id="IPR003594">
    <property type="entry name" value="HATPase_dom"/>
</dbReference>
<evidence type="ECO:0000313" key="18">
    <source>
        <dbReference type="Proteomes" id="UP000001982"/>
    </source>
</evidence>
<dbReference type="PANTHER" id="PTHR45339:SF1">
    <property type="entry name" value="HYBRID SIGNAL TRANSDUCTION HISTIDINE KINASE J"/>
    <property type="match status" value="1"/>
</dbReference>
<dbReference type="OrthoDB" id="6379418at2"/>
<accession>Q12LQ4</accession>
<evidence type="ECO:0000256" key="10">
    <source>
        <dbReference type="ARBA" id="ARBA00023012"/>
    </source>
</evidence>
<dbReference type="SMART" id="SM00448">
    <property type="entry name" value="REC"/>
    <property type="match status" value="1"/>
</dbReference>
<evidence type="ECO:0000256" key="11">
    <source>
        <dbReference type="ARBA" id="ARBA00023136"/>
    </source>
</evidence>
<dbReference type="SUPFAM" id="SSF47226">
    <property type="entry name" value="Histidine-containing phosphotransfer domain, HPT domain"/>
    <property type="match status" value="1"/>
</dbReference>
<keyword evidence="5 13" id="KW-0597">Phosphoprotein</keyword>
<keyword evidence="8 17" id="KW-0067">ATP-binding</keyword>
<dbReference type="Gene3D" id="3.40.50.2300">
    <property type="match status" value="1"/>
</dbReference>
<dbReference type="KEGG" id="sdn:Sden_2342"/>
<dbReference type="EC" id="2.7.13.3" evidence="3"/>
<sequence>MINEIAHINSPSLLLSRQGLCLAQNALFEEHDELVAQKQQIIDHLQPFLSLGHKTSSLYTDNYRISLSLIALEHEEVLVCCHAIKRPKTTVPAKAAVLHDYNHYALLDAEFNLVKTNHPLLAKAQPGQAQFDALFSDENNKKIAAAFQQLASKQSIELTLPHEEQAIFLCIESIDLLGQQHWLAIWHPLSKGAIQTDSVLLQYRYLLNAVNQLSEALIIINSNNQIVLCNQQVFQHFPYLQADKVIGMEAVDFVGQILDEEYKSNPRKAQVLTRWFEHKFIKNQLINFSYTNIDGLTLEYRDRFTDANERICLLLDESNITQLHDKLEKTWLKSVEVSTAKSQFMAAMGHEIRTPLNAIIGLLELTLRDERYQDNKHLQVASRSANHLLNLLNDVLDYTKFEADKVNLSAVDADLRLLCEDVMSTFAVQAQQRGIWLELFVDPKLEKLLHYDDVRITQILHNLISNAIKFNTSEHPSVLLKLEALSSTATSQTLKFSVCDNGIGLTPEQQQKIFQGFVQADDETFRKFGGTGLGLSICQKICRLMQSELKVESELNHGATFYFIVKIPFTNSQKTQISQQHPLKDLSRSDLNIYTNHPKLSYTLQRYADGLGFNLHYVSSYTLLELADPDAVILFDPNQADLKFCNSLLKNNNLFQHLHAMPQRKALLIQDGDLSANQTSLMQISLMPLRLEQLLELVKNTQPDKKQDSQKNRETSNLNRINALVVEDNADNIFVLEHQLASIGVQATFCDDPEKAIIQFQQHNYNLIISDYQMPHLSGAELTQTLRYIEETEFRIRTQVIVLTADKSSECQEACNKAGVNQIFIKPLSLPVLQKYLCDLNLFLEEHNENDDVSNNLDGLAHDFTDRDDIFIDTFNEEDEEDFTNEYLIKSDDPRAKAASRDTAQALKLDAQTAKTQDSTPPMDINVIYKFVGDISDEEIDDFLVQFFGNLEQRHQALKQAFIEHDFVSVHSSVHTIKSSALYIGAQDLSDACQKLETLTSNNPIDLDEVERMGHSVEHEIERLMAYLVARKG</sequence>
<feature type="domain" description="HPt" evidence="16">
    <location>
        <begin position="936"/>
        <end position="1027"/>
    </location>
</feature>
<dbReference type="PRINTS" id="PR00344">
    <property type="entry name" value="BCTRLSENSOR"/>
</dbReference>
<comment type="catalytic activity">
    <reaction evidence="1">
        <text>ATP + protein L-histidine = ADP + protein N-phospho-L-histidine.</text>
        <dbReference type="EC" id="2.7.13.3"/>
    </reaction>
</comment>
<feature type="domain" description="Response regulatory" evidence="15">
    <location>
        <begin position="722"/>
        <end position="841"/>
    </location>
</feature>